<keyword evidence="4" id="KW-0498">Mitosis</keyword>
<dbReference type="GO" id="GO:0005737">
    <property type="term" value="C:cytoplasm"/>
    <property type="evidence" value="ECO:0007669"/>
    <property type="project" value="TreeGrafter"/>
</dbReference>
<dbReference type="PANTHER" id="PTHR11842">
    <property type="entry name" value="MITOTIC SPINDLE ASSEMBLY CHECKPOINT PROTEIN MAD2"/>
    <property type="match status" value="1"/>
</dbReference>
<dbReference type="EMBL" id="CP144532">
    <property type="protein sequence ID" value="WWC60266.1"/>
    <property type="molecule type" value="Genomic_DNA"/>
</dbReference>
<dbReference type="EMBL" id="KI894029">
    <property type="protein sequence ID" value="OBR86831.1"/>
    <property type="molecule type" value="Genomic_DNA"/>
</dbReference>
<evidence type="ECO:0000256" key="5">
    <source>
        <dbReference type="ARBA" id="ARBA00023242"/>
    </source>
</evidence>
<dbReference type="InterPro" id="IPR045091">
    <property type="entry name" value="Mad2-like"/>
</dbReference>
<keyword evidence="3" id="KW-0132">Cell division</keyword>
<sequence length="220" mass="24753">MAQKQRTNQAITLKGSTALVTEFFEYSVNSILYQRGVYPSDDFRMVKKYGLPMLVTADDNLKEYLSTILSQVQEWLLASSINRLVLAIKSIETGETLERWQFDIHTDESAINNPSLPGGPKGSSTTGKKKEKTEKEVQGEIREIMKQITSSVTFLPILEEECTFTLLAYTNDSPEMPVPATWGDADPHLIDRGKVEQVRLRSFSTNVHSLEAMVAYRVGE</sequence>
<dbReference type="OrthoDB" id="1806at2759"/>
<dbReference type="KEGG" id="kdj:28966546"/>
<dbReference type="GO" id="GO:0000776">
    <property type="term" value="C:kinetochore"/>
    <property type="evidence" value="ECO:0007669"/>
    <property type="project" value="TreeGrafter"/>
</dbReference>
<evidence type="ECO:0000256" key="7">
    <source>
        <dbReference type="SAM" id="MobiDB-lite"/>
    </source>
</evidence>
<dbReference type="GeneID" id="28966546"/>
<dbReference type="Pfam" id="PF02301">
    <property type="entry name" value="HORMA"/>
    <property type="match status" value="1"/>
</dbReference>
<evidence type="ECO:0000313" key="11">
    <source>
        <dbReference type="Proteomes" id="UP000078595"/>
    </source>
</evidence>
<gene>
    <name evidence="9" type="ORF">I303_02847</name>
    <name evidence="10" type="ORF">I303_102833</name>
</gene>
<reference evidence="9" key="1">
    <citation type="submission" date="2013-07" db="EMBL/GenBank/DDBJ databases">
        <title>The Genome Sequence of Cryptococcus dejecticola CBS10117.</title>
        <authorList>
            <consortium name="The Broad Institute Genome Sequencing Platform"/>
            <person name="Cuomo C."/>
            <person name="Litvintseva A."/>
            <person name="Chen Y."/>
            <person name="Heitman J."/>
            <person name="Sun S."/>
            <person name="Springer D."/>
            <person name="Dromer F."/>
            <person name="Young S.K."/>
            <person name="Zeng Q."/>
            <person name="Gargeya S."/>
            <person name="Fitzgerald M."/>
            <person name="Abouelleil A."/>
            <person name="Alvarado L."/>
            <person name="Berlin A.M."/>
            <person name="Chapman S.B."/>
            <person name="Dewar J."/>
            <person name="Goldberg J."/>
            <person name="Griggs A."/>
            <person name="Gujja S."/>
            <person name="Hansen M."/>
            <person name="Howarth C."/>
            <person name="Imamovic A."/>
            <person name="Larimer J."/>
            <person name="McCowan C."/>
            <person name="Murphy C."/>
            <person name="Pearson M."/>
            <person name="Priest M."/>
            <person name="Roberts A."/>
            <person name="Saif S."/>
            <person name="Shea T."/>
            <person name="Sykes S."/>
            <person name="Wortman J."/>
            <person name="Nusbaum C."/>
            <person name="Birren B."/>
        </authorList>
    </citation>
    <scope>NUCLEOTIDE SEQUENCE [LARGE SCALE GENOMIC DNA]</scope>
    <source>
        <strain evidence="9">CBS 10117</strain>
    </source>
</reference>
<comment type="similarity">
    <text evidence="2">Belongs to the MAD2 family.</text>
</comment>
<dbReference type="SUPFAM" id="SSF56019">
    <property type="entry name" value="The spindle assembly checkpoint protein mad2"/>
    <property type="match status" value="1"/>
</dbReference>
<dbReference type="VEuPathDB" id="FungiDB:I303_02847"/>
<keyword evidence="11" id="KW-1185">Reference proteome</keyword>
<dbReference type="PROSITE" id="PS50815">
    <property type="entry name" value="HORMA"/>
    <property type="match status" value="1"/>
</dbReference>
<accession>A0A1A6A9U8</accession>
<dbReference type="Proteomes" id="UP000078595">
    <property type="component" value="Chromosome 3"/>
</dbReference>
<dbReference type="GO" id="GO:0007094">
    <property type="term" value="P:mitotic spindle assembly checkpoint signaling"/>
    <property type="evidence" value="ECO:0007669"/>
    <property type="project" value="TreeGrafter"/>
</dbReference>
<feature type="domain" description="HORMA" evidence="8">
    <location>
        <begin position="14"/>
        <end position="214"/>
    </location>
</feature>
<comment type="subcellular location">
    <subcellularLocation>
        <location evidence="1">Nucleus</location>
    </subcellularLocation>
</comment>
<dbReference type="FunFam" id="3.30.900.10:FF:000002">
    <property type="entry name" value="Mitotic spindle assembly checkpoint protein MAD2A"/>
    <property type="match status" value="1"/>
</dbReference>
<organism evidence="9">
    <name type="scientific">Kwoniella dejecticola CBS 10117</name>
    <dbReference type="NCBI Taxonomy" id="1296121"/>
    <lineage>
        <taxon>Eukaryota</taxon>
        <taxon>Fungi</taxon>
        <taxon>Dikarya</taxon>
        <taxon>Basidiomycota</taxon>
        <taxon>Agaricomycotina</taxon>
        <taxon>Tremellomycetes</taxon>
        <taxon>Tremellales</taxon>
        <taxon>Cryptococcaceae</taxon>
        <taxon>Kwoniella</taxon>
    </lineage>
</organism>
<dbReference type="InterPro" id="IPR003511">
    <property type="entry name" value="HORMA_dom"/>
</dbReference>
<feature type="region of interest" description="Disordered" evidence="7">
    <location>
        <begin position="109"/>
        <end position="134"/>
    </location>
</feature>
<evidence type="ECO:0000313" key="9">
    <source>
        <dbReference type="EMBL" id="OBR86831.1"/>
    </source>
</evidence>
<dbReference type="STRING" id="1296121.A0A1A6A9U8"/>
<feature type="compositionally biased region" description="Low complexity" evidence="7">
    <location>
        <begin position="114"/>
        <end position="126"/>
    </location>
</feature>
<dbReference type="InterPro" id="IPR036570">
    <property type="entry name" value="HORMA_dom_sf"/>
</dbReference>
<evidence type="ECO:0000256" key="6">
    <source>
        <dbReference type="ARBA" id="ARBA00023306"/>
    </source>
</evidence>
<evidence type="ECO:0000256" key="3">
    <source>
        <dbReference type="ARBA" id="ARBA00022618"/>
    </source>
</evidence>
<keyword evidence="5" id="KW-0539">Nucleus</keyword>
<dbReference type="AlphaFoldDB" id="A0A1A6A9U8"/>
<reference evidence="10" key="2">
    <citation type="submission" date="2013-07" db="EMBL/GenBank/DDBJ databases">
        <authorList>
            <consortium name="The Broad Institute Genome Sequencing Platform"/>
            <person name="Cuomo C."/>
            <person name="Litvintseva A."/>
            <person name="Chen Y."/>
            <person name="Heitman J."/>
            <person name="Sun S."/>
            <person name="Springer D."/>
            <person name="Dromer F."/>
            <person name="Young S.K."/>
            <person name="Zeng Q."/>
            <person name="Gargeya S."/>
            <person name="Fitzgerald M."/>
            <person name="Abouelleil A."/>
            <person name="Alvarado L."/>
            <person name="Berlin A.M."/>
            <person name="Chapman S.B."/>
            <person name="Dewar J."/>
            <person name="Goldberg J."/>
            <person name="Griggs A."/>
            <person name="Gujja S."/>
            <person name="Hansen M."/>
            <person name="Howarth C."/>
            <person name="Imamovic A."/>
            <person name="Larimer J."/>
            <person name="McCowan C."/>
            <person name="Murphy C."/>
            <person name="Pearson M."/>
            <person name="Priest M."/>
            <person name="Roberts A."/>
            <person name="Saif S."/>
            <person name="Shea T."/>
            <person name="Sykes S."/>
            <person name="Wortman J."/>
            <person name="Nusbaum C."/>
            <person name="Birren B."/>
        </authorList>
    </citation>
    <scope>NUCLEOTIDE SEQUENCE</scope>
    <source>
        <strain evidence="10">CBS 10117</strain>
    </source>
</reference>
<dbReference type="GO" id="GO:0005654">
    <property type="term" value="C:nucleoplasm"/>
    <property type="evidence" value="ECO:0007669"/>
    <property type="project" value="TreeGrafter"/>
</dbReference>
<name>A0A1A6A9U8_9TREE</name>
<evidence type="ECO:0000256" key="4">
    <source>
        <dbReference type="ARBA" id="ARBA00022776"/>
    </source>
</evidence>
<evidence type="ECO:0000259" key="8">
    <source>
        <dbReference type="PROSITE" id="PS50815"/>
    </source>
</evidence>
<proteinExistence type="inferred from homology"/>
<evidence type="ECO:0000256" key="1">
    <source>
        <dbReference type="ARBA" id="ARBA00004123"/>
    </source>
</evidence>
<dbReference type="RefSeq" id="XP_018264673.1">
    <property type="nucleotide sequence ID" value="XM_018406179.1"/>
</dbReference>
<evidence type="ECO:0000256" key="2">
    <source>
        <dbReference type="ARBA" id="ARBA00010348"/>
    </source>
</evidence>
<dbReference type="Gene3D" id="3.30.900.10">
    <property type="entry name" value="HORMA domain"/>
    <property type="match status" value="1"/>
</dbReference>
<dbReference type="PANTHER" id="PTHR11842:SF11">
    <property type="entry name" value="MITOTIC SPINDLE ASSEMBLY CHECKPOINT PROTEIN MAD2A"/>
    <property type="match status" value="1"/>
</dbReference>
<keyword evidence="6" id="KW-0131">Cell cycle</keyword>
<reference evidence="10" key="3">
    <citation type="submission" date="2024-02" db="EMBL/GenBank/DDBJ databases">
        <title>Comparative genomics of Cryptococcus and Kwoniella reveals pathogenesis evolution and contrasting modes of karyotype evolution via chromosome fusion or intercentromeric recombination.</title>
        <authorList>
            <person name="Coelho M.A."/>
            <person name="David-Palma M."/>
            <person name="Shea T."/>
            <person name="Bowers K."/>
            <person name="McGinley-Smith S."/>
            <person name="Mohammad A.W."/>
            <person name="Gnirke A."/>
            <person name="Yurkov A.M."/>
            <person name="Nowrousian M."/>
            <person name="Sun S."/>
            <person name="Cuomo C.A."/>
            <person name="Heitman J."/>
        </authorList>
    </citation>
    <scope>NUCLEOTIDE SEQUENCE</scope>
    <source>
        <strain evidence="10">CBS 10117</strain>
    </source>
</reference>
<protein>
    <submittedName>
        <fullName evidence="9">Mitotic spindle assembly checkpoint protein MAD2</fullName>
    </submittedName>
</protein>
<dbReference type="GO" id="GO:0033597">
    <property type="term" value="C:mitotic checkpoint complex"/>
    <property type="evidence" value="ECO:0007669"/>
    <property type="project" value="UniProtKB-ARBA"/>
</dbReference>
<evidence type="ECO:0000313" key="10">
    <source>
        <dbReference type="EMBL" id="WWC60266.1"/>
    </source>
</evidence>
<dbReference type="GO" id="GO:0051301">
    <property type="term" value="P:cell division"/>
    <property type="evidence" value="ECO:0007669"/>
    <property type="project" value="UniProtKB-KW"/>
</dbReference>